<evidence type="ECO:0000313" key="10">
    <source>
        <dbReference type="EMBL" id="MBC8208996.1"/>
    </source>
</evidence>
<feature type="domain" description="CoA-binding" evidence="9">
    <location>
        <begin position="4"/>
        <end position="100"/>
    </location>
</feature>
<comment type="catalytic activity">
    <reaction evidence="5">
        <text>GTP + succinate + CoA = succinyl-CoA + GDP + phosphate</text>
        <dbReference type="Rhea" id="RHEA:22120"/>
        <dbReference type="ChEBI" id="CHEBI:30031"/>
        <dbReference type="ChEBI" id="CHEBI:37565"/>
        <dbReference type="ChEBI" id="CHEBI:43474"/>
        <dbReference type="ChEBI" id="CHEBI:57287"/>
        <dbReference type="ChEBI" id="CHEBI:57292"/>
        <dbReference type="ChEBI" id="CHEBI:58189"/>
    </reaction>
</comment>
<dbReference type="Pfam" id="PF00549">
    <property type="entry name" value="Ligase_CoA"/>
    <property type="match status" value="1"/>
</dbReference>
<dbReference type="NCBIfam" id="TIGR01019">
    <property type="entry name" value="sucCoAalpha"/>
    <property type="match status" value="1"/>
</dbReference>
<dbReference type="InterPro" id="IPR005810">
    <property type="entry name" value="CoA_lig_alpha"/>
</dbReference>
<dbReference type="UniPathway" id="UPA00223">
    <property type="reaction ID" value="UER00999"/>
</dbReference>
<dbReference type="InterPro" id="IPR016102">
    <property type="entry name" value="Succinyl-CoA_synth-like"/>
</dbReference>
<dbReference type="GO" id="GO:0009361">
    <property type="term" value="C:succinate-CoA ligase complex (ADP-forming)"/>
    <property type="evidence" value="ECO:0007669"/>
    <property type="project" value="TreeGrafter"/>
</dbReference>
<comment type="pathway">
    <text evidence="5 8">Carbohydrate metabolism; tricarboxylic acid cycle; succinate from succinyl-CoA (ligase route): step 1/1.</text>
</comment>
<keyword evidence="2 5" id="KW-0436">Ligase</keyword>
<accession>A0A8J6NA55</accession>
<sequence>MSIFVNQNTRLLVQGITGREGRFHTSQCREYGSNVVAGVTPGKGGQSLDEVPVFNTVTEARTATRANASMILVPPAFAADAIMEAIDAGIELIVCITEGVPVMDMLRVKNYLALKPSRLIGPNCPGIITPGACKIGIMPGPIHTPGGPMGVVSRSGTLTYEVVHQLSQAGLGQTTCIGIGGDPIIGTNFIDCLQAFEADHETEGVVLVGEIGGNAEEEAAAWIQANMSKPVIGFIAGLTAPPGRRMGHAGAIVSNGMGTAAAKLAAFRAAEIEVCEHLGELGSLCTKAMAASRT</sequence>
<gene>
    <name evidence="5 10" type="primary">sucD</name>
    <name evidence="10" type="ORF">H8E79_07505</name>
</gene>
<dbReference type="PANTHER" id="PTHR11117:SF2">
    <property type="entry name" value="SUCCINATE--COA LIGASE [ADP_GDP-FORMING] SUBUNIT ALPHA, MITOCHONDRIAL"/>
    <property type="match status" value="1"/>
</dbReference>
<proteinExistence type="inferred from homology"/>
<dbReference type="GO" id="GO:0004775">
    <property type="term" value="F:succinate-CoA ligase (ADP-forming) activity"/>
    <property type="evidence" value="ECO:0007669"/>
    <property type="project" value="UniProtKB-UniRule"/>
</dbReference>
<dbReference type="InterPro" id="IPR017440">
    <property type="entry name" value="Cit_synth/succinyl-CoA_lig_AS"/>
</dbReference>
<dbReference type="AlphaFoldDB" id="A0A8J6NA55"/>
<name>A0A8J6NA55_9BACT</name>
<evidence type="ECO:0000256" key="7">
    <source>
        <dbReference type="RuleBase" id="RU000677"/>
    </source>
</evidence>
<reference evidence="10 11" key="1">
    <citation type="submission" date="2020-08" db="EMBL/GenBank/DDBJ databases">
        <title>Bridging the membrane lipid divide: bacteria of the FCB group superphylum have the potential to synthesize archaeal ether lipids.</title>
        <authorList>
            <person name="Villanueva L."/>
            <person name="Von Meijenfeldt F.A.B."/>
            <person name="Westbye A.B."/>
            <person name="Yadav S."/>
            <person name="Hopmans E.C."/>
            <person name="Dutilh B.E."/>
            <person name="Sinninghe Damste J.S."/>
        </authorList>
    </citation>
    <scope>NUCLEOTIDE SEQUENCE [LARGE SCALE GENOMIC DNA]</scope>
    <source>
        <strain evidence="10">NIOZ-UU81</strain>
    </source>
</reference>
<dbReference type="InterPro" id="IPR005811">
    <property type="entry name" value="SUCC_ACL_C"/>
</dbReference>
<evidence type="ECO:0000256" key="8">
    <source>
        <dbReference type="RuleBase" id="RU000699"/>
    </source>
</evidence>
<dbReference type="HAMAP" id="MF_01988">
    <property type="entry name" value="Succ_CoA_alpha"/>
    <property type="match status" value="1"/>
</dbReference>
<comment type="caution">
    <text evidence="10">The sequence shown here is derived from an EMBL/GenBank/DDBJ whole genome shotgun (WGS) entry which is preliminary data.</text>
</comment>
<dbReference type="FunFam" id="3.40.50.720:FF:000277">
    <property type="entry name" value="Succinate--CoA ligase [ADP-forming] subunit alpha"/>
    <property type="match status" value="1"/>
</dbReference>
<dbReference type="PRINTS" id="PR01798">
    <property type="entry name" value="SCOASYNTHASE"/>
</dbReference>
<keyword evidence="1 5" id="KW-0816">Tricarboxylic acid cycle</keyword>
<dbReference type="Proteomes" id="UP000599024">
    <property type="component" value="Unassembled WGS sequence"/>
</dbReference>
<dbReference type="PANTHER" id="PTHR11117">
    <property type="entry name" value="SUCCINYL-COA LIGASE SUBUNIT ALPHA"/>
    <property type="match status" value="1"/>
</dbReference>
<feature type="active site" description="Tele-phosphohistidine intermediate" evidence="5 6">
    <location>
        <position position="248"/>
    </location>
</feature>
<feature type="binding site" evidence="5">
    <location>
        <begin position="96"/>
        <end position="98"/>
    </location>
    <ligand>
        <name>CoA</name>
        <dbReference type="ChEBI" id="CHEBI:57287"/>
    </ligand>
</feature>
<dbReference type="GO" id="GO:0006099">
    <property type="term" value="P:tricarboxylic acid cycle"/>
    <property type="evidence" value="ECO:0007669"/>
    <property type="project" value="UniProtKB-UniRule"/>
</dbReference>
<dbReference type="GO" id="GO:0004776">
    <property type="term" value="F:succinate-CoA ligase (GDP-forming) activity"/>
    <property type="evidence" value="ECO:0007669"/>
    <property type="project" value="TreeGrafter"/>
</dbReference>
<dbReference type="Gene3D" id="3.40.50.261">
    <property type="entry name" value="Succinyl-CoA synthetase domains"/>
    <property type="match status" value="1"/>
</dbReference>
<dbReference type="PIRSF" id="PIRSF001553">
    <property type="entry name" value="SucCS_alpha"/>
    <property type="match status" value="1"/>
</dbReference>
<dbReference type="SUPFAM" id="SSF52210">
    <property type="entry name" value="Succinyl-CoA synthetase domains"/>
    <property type="match status" value="1"/>
</dbReference>
<dbReference type="SMART" id="SM00881">
    <property type="entry name" value="CoA_binding"/>
    <property type="match status" value="1"/>
</dbReference>
<dbReference type="EMBL" id="JACNLK010000068">
    <property type="protein sequence ID" value="MBC8208996.1"/>
    <property type="molecule type" value="Genomic_DNA"/>
</dbReference>
<evidence type="ECO:0000256" key="2">
    <source>
        <dbReference type="ARBA" id="ARBA00022598"/>
    </source>
</evidence>
<dbReference type="PROSITE" id="PS01216">
    <property type="entry name" value="SUCCINYL_COA_LIG_1"/>
    <property type="match status" value="1"/>
</dbReference>
<evidence type="ECO:0000259" key="9">
    <source>
        <dbReference type="SMART" id="SM00881"/>
    </source>
</evidence>
<feature type="binding site" evidence="5">
    <location>
        <position position="160"/>
    </location>
    <ligand>
        <name>substrate</name>
        <note>ligand shared with subunit beta</note>
    </ligand>
</feature>
<evidence type="ECO:0000256" key="5">
    <source>
        <dbReference type="HAMAP-Rule" id="MF_01988"/>
    </source>
</evidence>
<dbReference type="InterPro" id="IPR036291">
    <property type="entry name" value="NAD(P)-bd_dom_sf"/>
</dbReference>
<comment type="catalytic activity">
    <reaction evidence="5 8">
        <text>succinate + ATP + CoA = succinyl-CoA + ADP + phosphate</text>
        <dbReference type="Rhea" id="RHEA:17661"/>
        <dbReference type="ChEBI" id="CHEBI:30031"/>
        <dbReference type="ChEBI" id="CHEBI:30616"/>
        <dbReference type="ChEBI" id="CHEBI:43474"/>
        <dbReference type="ChEBI" id="CHEBI:57287"/>
        <dbReference type="ChEBI" id="CHEBI:57292"/>
        <dbReference type="ChEBI" id="CHEBI:456216"/>
        <dbReference type="EC" id="6.2.1.5"/>
    </reaction>
</comment>
<dbReference type="Pfam" id="PF02629">
    <property type="entry name" value="CoA_binding"/>
    <property type="match status" value="1"/>
</dbReference>
<dbReference type="SUPFAM" id="SSF51735">
    <property type="entry name" value="NAD(P)-binding Rossmann-fold domains"/>
    <property type="match status" value="1"/>
</dbReference>
<dbReference type="InterPro" id="IPR033847">
    <property type="entry name" value="Citrt_syn/SCS-alpha_CS"/>
</dbReference>
<feature type="binding site" evidence="5">
    <location>
        <begin position="17"/>
        <end position="20"/>
    </location>
    <ligand>
        <name>CoA</name>
        <dbReference type="ChEBI" id="CHEBI:57287"/>
    </ligand>
</feature>
<comment type="similarity">
    <text evidence="4 5 7">Belongs to the succinate/malate CoA ligase alpha subunit family.</text>
</comment>
<keyword evidence="3 5" id="KW-0547">Nucleotide-binding</keyword>
<protein>
    <recommendedName>
        <fullName evidence="5">Succinate--CoA ligase [ADP-forming] subunit alpha</fullName>
        <ecNumber evidence="5">6.2.1.5</ecNumber>
    </recommendedName>
    <alternativeName>
        <fullName evidence="5">Succinyl-CoA synthetase subunit alpha</fullName>
        <shortName evidence="5">SCS-alpha</shortName>
    </alternativeName>
</protein>
<dbReference type="GO" id="GO:0000166">
    <property type="term" value="F:nucleotide binding"/>
    <property type="evidence" value="ECO:0007669"/>
    <property type="project" value="UniProtKB-KW"/>
</dbReference>
<evidence type="ECO:0000256" key="1">
    <source>
        <dbReference type="ARBA" id="ARBA00022532"/>
    </source>
</evidence>
<dbReference type="InterPro" id="IPR003781">
    <property type="entry name" value="CoA-bd"/>
</dbReference>
<evidence type="ECO:0000256" key="3">
    <source>
        <dbReference type="ARBA" id="ARBA00022741"/>
    </source>
</evidence>
<dbReference type="NCBIfam" id="NF004230">
    <property type="entry name" value="PRK05678.1"/>
    <property type="match status" value="1"/>
</dbReference>
<comment type="subunit">
    <text evidence="5 8">Heterotetramer of two alpha and two beta subunits.</text>
</comment>
<organism evidence="10 11">
    <name type="scientific">Candidatus Desulfatifera sulfidica</name>
    <dbReference type="NCBI Taxonomy" id="2841691"/>
    <lineage>
        <taxon>Bacteria</taxon>
        <taxon>Pseudomonadati</taxon>
        <taxon>Thermodesulfobacteriota</taxon>
        <taxon>Desulfobulbia</taxon>
        <taxon>Desulfobulbales</taxon>
        <taxon>Desulfobulbaceae</taxon>
        <taxon>Candidatus Desulfatifera</taxon>
    </lineage>
</organism>
<evidence type="ECO:0000256" key="6">
    <source>
        <dbReference type="PIRSR" id="PIRSR001553-1"/>
    </source>
</evidence>
<evidence type="ECO:0000313" key="11">
    <source>
        <dbReference type="Proteomes" id="UP000599024"/>
    </source>
</evidence>
<comment type="function">
    <text evidence="5 8">Succinyl-CoA synthetase functions in the citric acid cycle (TCA), coupling the hydrolysis of succinyl-CoA to the synthesis of either ATP or GTP and thus represents the only step of substrate-level phosphorylation in the TCA. The alpha subunit of the enzyme binds the substrates coenzyme A and phosphate, while succinate binding and nucleotide specificity is provided by the beta subunit.</text>
</comment>
<dbReference type="PROSITE" id="PS00399">
    <property type="entry name" value="SUCCINYL_COA_LIG_2"/>
    <property type="match status" value="1"/>
</dbReference>
<dbReference type="Gene3D" id="3.40.50.720">
    <property type="entry name" value="NAD(P)-binding Rossmann-like Domain"/>
    <property type="match status" value="1"/>
</dbReference>
<evidence type="ECO:0000256" key="4">
    <source>
        <dbReference type="ARBA" id="ARBA00060724"/>
    </source>
</evidence>
<dbReference type="EC" id="6.2.1.5" evidence="5"/>
<dbReference type="FunFam" id="3.40.50.261:FF:000006">
    <property type="entry name" value="Succinate--CoA ligase [ADP-forming] subunit alpha"/>
    <property type="match status" value="1"/>
</dbReference>
<feature type="binding site" evidence="5">
    <location>
        <position position="43"/>
    </location>
    <ligand>
        <name>CoA</name>
        <dbReference type="ChEBI" id="CHEBI:57287"/>
    </ligand>
</feature>